<evidence type="ECO:0000313" key="1">
    <source>
        <dbReference type="EMBL" id="KAK8969667.1"/>
    </source>
</evidence>
<comment type="caution">
    <text evidence="1">The sequence shown here is derived from an EMBL/GenBank/DDBJ whole genome shotgun (WGS) entry which is preliminary data.</text>
</comment>
<evidence type="ECO:0000313" key="2">
    <source>
        <dbReference type="Proteomes" id="UP001412067"/>
    </source>
</evidence>
<name>A0ABR2N0L6_9ASPA</name>
<dbReference type="Proteomes" id="UP001412067">
    <property type="component" value="Unassembled WGS sequence"/>
</dbReference>
<proteinExistence type="predicted"/>
<dbReference type="EMBL" id="JBBWWR010000003">
    <property type="protein sequence ID" value="KAK8969667.1"/>
    <property type="molecule type" value="Genomic_DNA"/>
</dbReference>
<protein>
    <submittedName>
        <fullName evidence="1">Uncharacterized protein</fullName>
    </submittedName>
</protein>
<gene>
    <name evidence="1" type="ORF">KSP40_PGU006046</name>
</gene>
<accession>A0ABR2N0L6</accession>
<sequence>MGDIVGSRFDPSQSPLIGRLPAIRCVGFLTDVKAQLDSGSLHLLTDSMEWPGAAYSFPFGPDDEEDLAGEPGLLPRAGTRAPLLTKLQCHHPLPPVKP</sequence>
<keyword evidence="2" id="KW-1185">Reference proteome</keyword>
<reference evidence="1 2" key="1">
    <citation type="journal article" date="2022" name="Nat. Plants">
        <title>Genomes of leafy and leafless Platanthera orchids illuminate the evolution of mycoheterotrophy.</title>
        <authorList>
            <person name="Li M.H."/>
            <person name="Liu K.W."/>
            <person name="Li Z."/>
            <person name="Lu H.C."/>
            <person name="Ye Q.L."/>
            <person name="Zhang D."/>
            <person name="Wang J.Y."/>
            <person name="Li Y.F."/>
            <person name="Zhong Z.M."/>
            <person name="Liu X."/>
            <person name="Yu X."/>
            <person name="Liu D.K."/>
            <person name="Tu X.D."/>
            <person name="Liu B."/>
            <person name="Hao Y."/>
            <person name="Liao X.Y."/>
            <person name="Jiang Y.T."/>
            <person name="Sun W.H."/>
            <person name="Chen J."/>
            <person name="Chen Y.Q."/>
            <person name="Ai Y."/>
            <person name="Zhai J.W."/>
            <person name="Wu S.S."/>
            <person name="Zhou Z."/>
            <person name="Hsiao Y.Y."/>
            <person name="Wu W.L."/>
            <person name="Chen Y.Y."/>
            <person name="Lin Y.F."/>
            <person name="Hsu J.L."/>
            <person name="Li C.Y."/>
            <person name="Wang Z.W."/>
            <person name="Zhao X."/>
            <person name="Zhong W.Y."/>
            <person name="Ma X.K."/>
            <person name="Ma L."/>
            <person name="Huang J."/>
            <person name="Chen G.Z."/>
            <person name="Huang M.Z."/>
            <person name="Huang L."/>
            <person name="Peng D.H."/>
            <person name="Luo Y.B."/>
            <person name="Zou S.Q."/>
            <person name="Chen S.P."/>
            <person name="Lan S."/>
            <person name="Tsai W.C."/>
            <person name="Van de Peer Y."/>
            <person name="Liu Z.J."/>
        </authorList>
    </citation>
    <scope>NUCLEOTIDE SEQUENCE [LARGE SCALE GENOMIC DNA]</scope>
    <source>
        <strain evidence="1">Lor288</strain>
    </source>
</reference>
<organism evidence="1 2">
    <name type="scientific">Platanthera guangdongensis</name>
    <dbReference type="NCBI Taxonomy" id="2320717"/>
    <lineage>
        <taxon>Eukaryota</taxon>
        <taxon>Viridiplantae</taxon>
        <taxon>Streptophyta</taxon>
        <taxon>Embryophyta</taxon>
        <taxon>Tracheophyta</taxon>
        <taxon>Spermatophyta</taxon>
        <taxon>Magnoliopsida</taxon>
        <taxon>Liliopsida</taxon>
        <taxon>Asparagales</taxon>
        <taxon>Orchidaceae</taxon>
        <taxon>Orchidoideae</taxon>
        <taxon>Orchideae</taxon>
        <taxon>Orchidinae</taxon>
        <taxon>Platanthera</taxon>
    </lineage>
</organism>